<feature type="domain" description="Glycosyl hydrolase family 13 catalytic" evidence="3">
    <location>
        <begin position="148"/>
        <end position="559"/>
    </location>
</feature>
<dbReference type="InterPro" id="IPR013783">
    <property type="entry name" value="Ig-like_fold"/>
</dbReference>
<dbReference type="Gene3D" id="2.60.40.10">
    <property type="entry name" value="Immunoglobulins"/>
    <property type="match status" value="1"/>
</dbReference>
<dbReference type="Proteomes" id="UP000447545">
    <property type="component" value="Unassembled WGS sequence"/>
</dbReference>
<comment type="caution">
    <text evidence="4">The sequence shown here is derived from an EMBL/GenBank/DDBJ whole genome shotgun (WGS) entry which is preliminary data.</text>
</comment>
<dbReference type="AlphaFoldDB" id="A0A7K1GAQ9"/>
<dbReference type="SMART" id="SM00642">
    <property type="entry name" value="Aamy"/>
    <property type="match status" value="1"/>
</dbReference>
<dbReference type="GO" id="GO:0005975">
    <property type="term" value="P:carbohydrate metabolic process"/>
    <property type="evidence" value="ECO:0007669"/>
    <property type="project" value="InterPro"/>
</dbReference>
<evidence type="ECO:0000259" key="3">
    <source>
        <dbReference type="SMART" id="SM00642"/>
    </source>
</evidence>
<gene>
    <name evidence="4" type="ORF">F1003_05530</name>
</gene>
<sequence>MKNIIKIVSVCLLIFVTSCKEQNQKEVEQSTSKEFTEELNDLERIEPPHWWTGFKNAELQLLVKHPNIGSYTPEISYSGVTLENFHQADSPNYLFLDLEISESAKAGKFNIVFKQDDGKELVQTYELKSREKSAEDYIGFNSSDAIYLITPDRFANANPENDEVEGLLEQGIDRTHGYARHGGDIQGITEHLDYIDNLGFTAVWPCPVLINDMPRGSYHGYAMTDFYKVDPRFGTLDEYKNLADELRNRDMKLIMDQVANHCGLQHWWMKDLPFKDWVNYQDYYLENIDNWNRETTKMSNHRRTTNQDPYAAKIDNDGMSQGWFVPDMPDLNQRNPFMANYIIQNSIWWVETLGLGGIRQDTYPYPDKAFMSDWAGAIMTEYPNFSIVGEEWSYNPLLIAYWQEGHENKDGYDSNLKSSMDFAMQKQIIDALNEEESWDKGLVKMYEGLANDFAYTSPKDIMAFLDNHDKSRVYTELKGDAVNTKMALSYLLMLPRIPQIYYGTEILMDDFDNPGDHGLIRTDFPGGWQGDTVNAFTGEGLNAEQKEMQNFLKKMLNYRKESKAIHEGETKHFAPFEGTYFLYRTHGNETVVHIINKNEEPIEIDLNYHEEMGLNGKTLKNVITGETMVWGDSIKLNEKGSIILSTKL</sequence>
<dbReference type="CDD" id="cd11340">
    <property type="entry name" value="AmyAc_bac_CMD_like_3"/>
    <property type="match status" value="1"/>
</dbReference>
<dbReference type="InterPro" id="IPR019492">
    <property type="entry name" value="Cyclo-malto-dextrinase_C"/>
</dbReference>
<organism evidence="4 5">
    <name type="scientific">Winogradskyella ouciana</name>
    <dbReference type="NCBI Taxonomy" id="2608631"/>
    <lineage>
        <taxon>Bacteria</taxon>
        <taxon>Pseudomonadati</taxon>
        <taxon>Bacteroidota</taxon>
        <taxon>Flavobacteriia</taxon>
        <taxon>Flavobacteriales</taxon>
        <taxon>Flavobacteriaceae</taxon>
        <taxon>Winogradskyella</taxon>
    </lineage>
</organism>
<dbReference type="Pfam" id="PF00128">
    <property type="entry name" value="Alpha-amylase"/>
    <property type="match status" value="1"/>
</dbReference>
<dbReference type="GO" id="GO:0016798">
    <property type="term" value="F:hydrolase activity, acting on glycosyl bonds"/>
    <property type="evidence" value="ECO:0007669"/>
    <property type="project" value="UniProtKB-KW"/>
</dbReference>
<keyword evidence="5" id="KW-1185">Reference proteome</keyword>
<dbReference type="PROSITE" id="PS51257">
    <property type="entry name" value="PROKAR_LIPOPROTEIN"/>
    <property type="match status" value="1"/>
</dbReference>
<dbReference type="Pfam" id="PF09087">
    <property type="entry name" value="Cyc-maltodext_N"/>
    <property type="match status" value="1"/>
</dbReference>
<dbReference type="RefSeq" id="WP_155088218.1">
    <property type="nucleotide sequence ID" value="NZ_WJYA01000004.1"/>
</dbReference>
<dbReference type="SUPFAM" id="SSF81296">
    <property type="entry name" value="E set domains"/>
    <property type="match status" value="1"/>
</dbReference>
<dbReference type="SUPFAM" id="SSF51445">
    <property type="entry name" value="(Trans)glycosidases"/>
    <property type="match status" value="1"/>
</dbReference>
<name>A0A7K1GAQ9_9FLAO</name>
<evidence type="ECO:0000313" key="4">
    <source>
        <dbReference type="EMBL" id="MTE26390.1"/>
    </source>
</evidence>
<dbReference type="Gene3D" id="3.20.20.80">
    <property type="entry name" value="Glycosidases"/>
    <property type="match status" value="1"/>
</dbReference>
<dbReference type="Gene3D" id="2.60.40.1180">
    <property type="entry name" value="Golgi alpha-mannosidase II"/>
    <property type="match status" value="1"/>
</dbReference>
<dbReference type="InterPro" id="IPR006047">
    <property type="entry name" value="GH13_cat_dom"/>
</dbReference>
<reference evidence="4 5" key="1">
    <citation type="submission" date="2019-11" db="EMBL/GenBank/DDBJ databases">
        <title>Winogradskyella ouciana sp. nov., isolated from the hadal seawater of the Mariana Trench.</title>
        <authorList>
            <person name="Liu R."/>
        </authorList>
    </citation>
    <scope>NUCLEOTIDE SEQUENCE [LARGE SCALE GENOMIC DNA]</scope>
    <source>
        <strain evidence="4 5">ZXX205</strain>
    </source>
</reference>
<protein>
    <submittedName>
        <fullName evidence="4">Alpha-amylase</fullName>
    </submittedName>
</protein>
<dbReference type="InterPro" id="IPR015171">
    <property type="entry name" value="Cyc-maltodext_N"/>
</dbReference>
<dbReference type="SUPFAM" id="SSF51011">
    <property type="entry name" value="Glycosyl hydrolase domain"/>
    <property type="match status" value="1"/>
</dbReference>
<evidence type="ECO:0000313" key="5">
    <source>
        <dbReference type="Proteomes" id="UP000447545"/>
    </source>
</evidence>
<keyword evidence="2" id="KW-0326">Glycosidase</keyword>
<proteinExistence type="predicted"/>
<dbReference type="PANTHER" id="PTHR10357:SF210">
    <property type="entry name" value="MALTODEXTRIN GLUCOSIDASE"/>
    <property type="match status" value="1"/>
</dbReference>
<dbReference type="InterPro" id="IPR013780">
    <property type="entry name" value="Glyco_hydro_b"/>
</dbReference>
<keyword evidence="1" id="KW-0378">Hydrolase</keyword>
<accession>A0A7K1GAQ9</accession>
<dbReference type="InterPro" id="IPR017853">
    <property type="entry name" value="GH"/>
</dbReference>
<evidence type="ECO:0000256" key="1">
    <source>
        <dbReference type="ARBA" id="ARBA00022801"/>
    </source>
</evidence>
<dbReference type="PANTHER" id="PTHR10357">
    <property type="entry name" value="ALPHA-AMYLASE FAMILY MEMBER"/>
    <property type="match status" value="1"/>
</dbReference>
<dbReference type="InterPro" id="IPR014756">
    <property type="entry name" value="Ig_E-set"/>
</dbReference>
<dbReference type="EMBL" id="WJYA01000004">
    <property type="protein sequence ID" value="MTE26390.1"/>
    <property type="molecule type" value="Genomic_DNA"/>
</dbReference>
<dbReference type="Pfam" id="PF10438">
    <property type="entry name" value="Cyc-maltodext_C"/>
    <property type="match status" value="1"/>
</dbReference>
<evidence type="ECO:0000256" key="2">
    <source>
        <dbReference type="ARBA" id="ARBA00023295"/>
    </source>
</evidence>